<dbReference type="EMBL" id="JAWLKA010000045">
    <property type="protein sequence ID" value="MDV6286760.1"/>
    <property type="molecule type" value="Genomic_DNA"/>
</dbReference>
<dbReference type="Proteomes" id="UP001185737">
    <property type="component" value="Unassembled WGS sequence"/>
</dbReference>
<reference evidence="1 2" key="1">
    <citation type="submission" date="2023-10" db="EMBL/GenBank/DDBJ databases">
        <title>Development of a sustainable strategy for remediation of hydrocarbon-contaminated territories based on the waste exchange concept.</title>
        <authorList>
            <person name="Krivoruchko A."/>
        </authorList>
    </citation>
    <scope>NUCLEOTIDE SEQUENCE [LARGE SCALE GENOMIC DNA]</scope>
    <source>
        <strain evidence="1 2">IEGM 60</strain>
    </source>
</reference>
<dbReference type="RefSeq" id="WP_317571740.1">
    <property type="nucleotide sequence ID" value="NZ_JAWLKA010000045.1"/>
</dbReference>
<gene>
    <name evidence="1" type="ORF">R3Q59_40500</name>
</gene>
<evidence type="ECO:0000313" key="1">
    <source>
        <dbReference type="EMBL" id="MDV6286760.1"/>
    </source>
</evidence>
<comment type="caution">
    <text evidence="1">The sequence shown here is derived from an EMBL/GenBank/DDBJ whole genome shotgun (WGS) entry which is preliminary data.</text>
</comment>
<organism evidence="1 2">
    <name type="scientific">Rhodococcus jostii</name>
    <dbReference type="NCBI Taxonomy" id="132919"/>
    <lineage>
        <taxon>Bacteria</taxon>
        <taxon>Bacillati</taxon>
        <taxon>Actinomycetota</taxon>
        <taxon>Actinomycetes</taxon>
        <taxon>Mycobacteriales</taxon>
        <taxon>Nocardiaceae</taxon>
        <taxon>Rhodococcus</taxon>
    </lineage>
</organism>
<sequence>MAFRKVNVNEVKEVLRVWLGVPGSRPPGLRTIAAHCGVDRKTARRYVEAA</sequence>
<protein>
    <recommendedName>
        <fullName evidence="3">Transposase</fullName>
    </recommendedName>
</protein>
<proteinExistence type="predicted"/>
<evidence type="ECO:0008006" key="3">
    <source>
        <dbReference type="Google" id="ProtNLM"/>
    </source>
</evidence>
<name>A0ABU4CT56_RHOJO</name>
<evidence type="ECO:0000313" key="2">
    <source>
        <dbReference type="Proteomes" id="UP001185737"/>
    </source>
</evidence>
<keyword evidence="2" id="KW-1185">Reference proteome</keyword>
<accession>A0ABU4CT56</accession>